<organism evidence="1 2">
    <name type="scientific">Bernardetia litoralis (strain ATCC 23117 / DSM 6794 / NBRC 15988 / NCIMB 1366 / Fx l1 / Sio-4)</name>
    <name type="common">Flexibacter litoralis</name>
    <dbReference type="NCBI Taxonomy" id="880071"/>
    <lineage>
        <taxon>Bacteria</taxon>
        <taxon>Pseudomonadati</taxon>
        <taxon>Bacteroidota</taxon>
        <taxon>Cytophagia</taxon>
        <taxon>Cytophagales</taxon>
        <taxon>Bernardetiaceae</taxon>
        <taxon>Bernardetia</taxon>
    </lineage>
</organism>
<dbReference type="Proteomes" id="UP000006054">
    <property type="component" value="Chromosome"/>
</dbReference>
<dbReference type="STRING" id="880071.Fleli_3888"/>
<evidence type="ECO:0000313" key="1">
    <source>
        <dbReference type="EMBL" id="AFM06192.1"/>
    </source>
</evidence>
<evidence type="ECO:0000313" key="2">
    <source>
        <dbReference type="Proteomes" id="UP000006054"/>
    </source>
</evidence>
<name>I4AQF7_BERLS</name>
<dbReference type="HOGENOM" id="CLU_1710582_0_0_10"/>
<keyword evidence="2" id="KW-1185">Reference proteome</keyword>
<gene>
    <name evidence="1" type="ordered locus">Fleli_3888</name>
</gene>
<dbReference type="KEGG" id="fli:Fleli_3888"/>
<proteinExistence type="predicted"/>
<accession>I4AQF7</accession>
<reference evidence="2" key="1">
    <citation type="submission" date="2012-06" db="EMBL/GenBank/DDBJ databases">
        <title>The complete genome of Flexibacter litoralis DSM 6794.</title>
        <authorList>
            <person name="Lucas S."/>
            <person name="Copeland A."/>
            <person name="Lapidus A."/>
            <person name="Glavina del Rio T."/>
            <person name="Dalin E."/>
            <person name="Tice H."/>
            <person name="Bruce D."/>
            <person name="Goodwin L."/>
            <person name="Pitluck S."/>
            <person name="Peters L."/>
            <person name="Ovchinnikova G."/>
            <person name="Lu M."/>
            <person name="Kyrpides N."/>
            <person name="Mavromatis K."/>
            <person name="Ivanova N."/>
            <person name="Brettin T."/>
            <person name="Detter J.C."/>
            <person name="Han C."/>
            <person name="Larimer F."/>
            <person name="Land M."/>
            <person name="Hauser L."/>
            <person name="Markowitz V."/>
            <person name="Cheng J.-F."/>
            <person name="Hugenholtz P."/>
            <person name="Woyke T."/>
            <person name="Wu D."/>
            <person name="Spring S."/>
            <person name="Lang E."/>
            <person name="Kopitz M."/>
            <person name="Brambilla E."/>
            <person name="Klenk H.-P."/>
            <person name="Eisen J.A."/>
        </authorList>
    </citation>
    <scope>NUCLEOTIDE SEQUENCE [LARGE SCALE GENOMIC DNA]</scope>
    <source>
        <strain evidence="2">ATCC 23117 / DSM 6794 / NBRC 15988 / NCIMB 1366 / Sio-4</strain>
    </source>
</reference>
<protein>
    <submittedName>
        <fullName evidence="1">Uncharacterized protein</fullName>
    </submittedName>
</protein>
<dbReference type="RefSeq" id="WP_014799615.1">
    <property type="nucleotide sequence ID" value="NC_018018.1"/>
</dbReference>
<dbReference type="EMBL" id="CP003345">
    <property type="protein sequence ID" value="AFM06192.1"/>
    <property type="molecule type" value="Genomic_DNA"/>
</dbReference>
<sequence length="153" mass="18539">MHSYISNEIEIEKIERDLRVTDSMLELFMHFFNRVAKEQTKLTNEIEEITKHYDVEMTGVSRSFIDLKIEEIYKDKLMLNEYLAILNETSHLLNYEFGEFVHPDYLNNTENYYKEGNNISVKRIISLINDLFWLMNIENYKVSNDFKWYETKL</sequence>
<dbReference type="AlphaFoldDB" id="I4AQF7"/>